<feature type="coiled-coil region" evidence="6">
    <location>
        <begin position="421"/>
        <end position="448"/>
    </location>
</feature>
<evidence type="ECO:0000256" key="1">
    <source>
        <dbReference type="ARBA" id="ARBA00004141"/>
    </source>
</evidence>
<dbReference type="Pfam" id="PF07714">
    <property type="entry name" value="PK_Tyr_Ser-Thr"/>
    <property type="match status" value="1"/>
</dbReference>
<feature type="transmembrane region" description="Helical" evidence="8">
    <location>
        <begin position="1003"/>
        <end position="1021"/>
    </location>
</feature>
<gene>
    <name evidence="11" type="ORF">Glove_114g19</name>
</gene>
<dbReference type="Proteomes" id="UP000266861">
    <property type="component" value="Unassembled WGS sequence"/>
</dbReference>
<dbReference type="InterPro" id="IPR020846">
    <property type="entry name" value="MFS_dom"/>
</dbReference>
<dbReference type="InterPro" id="IPR036259">
    <property type="entry name" value="MFS_trans_sf"/>
</dbReference>
<dbReference type="InterPro" id="IPR001245">
    <property type="entry name" value="Ser-Thr/Tyr_kinase_cat_dom"/>
</dbReference>
<feature type="transmembrane region" description="Helical" evidence="8">
    <location>
        <begin position="891"/>
        <end position="913"/>
    </location>
</feature>
<dbReference type="InterPro" id="IPR045263">
    <property type="entry name" value="GLUT"/>
</dbReference>
<dbReference type="GO" id="GO:0005524">
    <property type="term" value="F:ATP binding"/>
    <property type="evidence" value="ECO:0007669"/>
    <property type="project" value="InterPro"/>
</dbReference>
<feature type="compositionally biased region" description="Basic and acidic residues" evidence="7">
    <location>
        <begin position="532"/>
        <end position="544"/>
    </location>
</feature>
<feature type="domain" description="Major facilitator superfamily (MFS) profile" evidence="10">
    <location>
        <begin position="787"/>
        <end position="1337"/>
    </location>
</feature>
<dbReference type="InterPro" id="IPR000719">
    <property type="entry name" value="Prot_kinase_dom"/>
</dbReference>
<dbReference type="EMBL" id="PQFF01000106">
    <property type="protein sequence ID" value="RHZ82038.1"/>
    <property type="molecule type" value="Genomic_DNA"/>
</dbReference>
<evidence type="ECO:0000256" key="5">
    <source>
        <dbReference type="ARBA" id="ARBA00023136"/>
    </source>
</evidence>
<evidence type="ECO:0000256" key="4">
    <source>
        <dbReference type="ARBA" id="ARBA00022989"/>
    </source>
</evidence>
<evidence type="ECO:0000256" key="7">
    <source>
        <dbReference type="SAM" id="MobiDB-lite"/>
    </source>
</evidence>
<evidence type="ECO:0000256" key="8">
    <source>
        <dbReference type="SAM" id="Phobius"/>
    </source>
</evidence>
<dbReference type="PANTHER" id="PTHR23503">
    <property type="entry name" value="SOLUTE CARRIER FAMILY 2"/>
    <property type="match status" value="1"/>
</dbReference>
<name>A0A397J5M1_9GLOM</name>
<evidence type="ECO:0000313" key="11">
    <source>
        <dbReference type="EMBL" id="RHZ82038.1"/>
    </source>
</evidence>
<dbReference type="GO" id="GO:0016020">
    <property type="term" value="C:membrane"/>
    <property type="evidence" value="ECO:0007669"/>
    <property type="project" value="UniProtKB-SubCell"/>
</dbReference>
<keyword evidence="3 8" id="KW-0812">Transmembrane</keyword>
<feature type="transmembrane region" description="Helical" evidence="8">
    <location>
        <begin position="780"/>
        <end position="801"/>
    </location>
</feature>
<dbReference type="InterPro" id="IPR005828">
    <property type="entry name" value="MFS_sugar_transport-like"/>
</dbReference>
<sequence>MQHKAEKYGEVIEWIPFDRIENIEFLSRGGFGIVYKAKWIDGYIISWDDNKKSWKRRSQNCYICLKNLDYSINTSIFLQEIKNQLKFRGKWAIALYGITKDQKKNEYMMVMQYALEGSLRKMLNNKFKELNWHKKISILFHIVEGLSEIHKNRFVHKDFHSGNIVNNTLTKPYITDFGLCKQVFEKNPENIYGVIPFLAPETLNKGRYTQESDIYSLGMIMLEVFTSYPPFYNVPHDISLVMAICNGHKPEIKCAVPQLLKDLMEKCWNVEPRVRPTAEELKTQLSKYLNHYDEANDELEEQIEIANELNKNFIQYDPSKMHPEAIYTSRLFSNPKMPKYDTFNSKQIDLNIPDDIAPDLGTIHETNEGSINEAYEIKQTNENNEEPTNEANEIKRTNGNNEELINKTNEIIQTIGNNEELINETNEIKQTNGNNEELINKTNEIKRTNGNNELINEVDEIKQTNKNEEPINEANEIKQTNGNNELINKTNEIKRTNGNNEKINEVNEIKQTNRKNEDPINEANEIKQTNRNNEESINKTKEIKQTNGNKKKEFKIYHCCTYEAFLESDLLCFPIRSEKKLILSPLTKRNDKITSFLAIVGLYCLSLIAQADHTPPTSVGNHVYPNGLVIPDAIAVNLQHNKFVFSLCLSDVGPVGVLANECKDLEYAVDNPKFITAVSLDDIQTSSDLVIHSAGFRSALFPGDISTSLFMVEAAAPSVDSNWVRSKAFNQTGVGAFSDDLSSRHQLVNVVPLSPINMSTLHVSAVHGYSTRQNLKIATLPAYCIILTFIAVIGGLVHNWFGYTTQQQTIRNCTNGYNNNNGSKISDCLPMNDLLWGFDVGSVSLGGLIGGISAGYFQTRFGRKKALTFNTIFWVIGGVLISASINPTMFIIGRIISGIGCGVGTVVIPTYIVEISTIKLCGSLGSAYQLSVITGIVLIQLVGLPLSYVPGWRILFVVSTIPAILQLILASIIGVETPRYLISQNRIEEAKMILQKFGRKKALTFNTIFWVIGGVLISASINPTMFIIGRIISGIGCGVGTVVIPTYIVEISTIKLCGSLGSAYQLSVITGIVLIQLVGLPLSNCSRAKQTLEEKIVQGQIKFEEEKKIENLKIETIEIEKANLQIEKVEIEINKVFEVRKSFTVFELLKDPYCRKMMVILLVIHSTQQLSGIQGIVLYSTAIFTDAFGNAAKYATISVGIAILIFTFLSTLSFDKIGRRPLLLSSLFGISLSSVLIVIGSIYKNNILVIFAVLLFVGTFGIALGSLPFFITSEVLPTHSLSVGSSICLGINWFCNFLVGLVFPVMKNSLQDYTFLVFAGITFASLIFNWFYFSEASINNL</sequence>
<dbReference type="GO" id="GO:0015149">
    <property type="term" value="F:hexose transmembrane transporter activity"/>
    <property type="evidence" value="ECO:0007669"/>
    <property type="project" value="TreeGrafter"/>
</dbReference>
<organism evidence="11 12">
    <name type="scientific">Diversispora epigaea</name>
    <dbReference type="NCBI Taxonomy" id="1348612"/>
    <lineage>
        <taxon>Eukaryota</taxon>
        <taxon>Fungi</taxon>
        <taxon>Fungi incertae sedis</taxon>
        <taxon>Mucoromycota</taxon>
        <taxon>Glomeromycotina</taxon>
        <taxon>Glomeromycetes</taxon>
        <taxon>Diversisporales</taxon>
        <taxon>Diversisporaceae</taxon>
        <taxon>Diversispora</taxon>
    </lineage>
</organism>
<feature type="transmembrane region" description="Helical" evidence="8">
    <location>
        <begin position="1061"/>
        <end position="1082"/>
    </location>
</feature>
<dbReference type="Pfam" id="PF00083">
    <property type="entry name" value="Sugar_tr"/>
    <property type="match status" value="2"/>
</dbReference>
<keyword evidence="6" id="KW-0175">Coiled coil</keyword>
<feature type="transmembrane region" description="Helical" evidence="8">
    <location>
        <begin position="1313"/>
        <end position="1333"/>
    </location>
</feature>
<feature type="coiled-coil region" evidence="6">
    <location>
        <begin position="1107"/>
        <end position="1139"/>
    </location>
</feature>
<reference evidence="11 12" key="1">
    <citation type="submission" date="2018-08" db="EMBL/GenBank/DDBJ databases">
        <title>Genome and evolution of the arbuscular mycorrhizal fungus Diversispora epigaea (formerly Glomus versiforme) and its bacterial endosymbionts.</title>
        <authorList>
            <person name="Sun X."/>
            <person name="Fei Z."/>
            <person name="Harrison M."/>
        </authorList>
    </citation>
    <scope>NUCLEOTIDE SEQUENCE [LARGE SCALE GENOMIC DNA]</scope>
    <source>
        <strain evidence="11 12">IT104</strain>
    </source>
</reference>
<feature type="region of interest" description="Disordered" evidence="7">
    <location>
        <begin position="510"/>
        <end position="544"/>
    </location>
</feature>
<dbReference type="SUPFAM" id="SSF103473">
    <property type="entry name" value="MFS general substrate transporter"/>
    <property type="match status" value="2"/>
</dbReference>
<keyword evidence="4 8" id="KW-1133">Transmembrane helix</keyword>
<dbReference type="SUPFAM" id="SSF56112">
    <property type="entry name" value="Protein kinase-like (PK-like)"/>
    <property type="match status" value="1"/>
</dbReference>
<feature type="transmembrane region" description="Helical" evidence="8">
    <location>
        <begin position="1157"/>
        <end position="1179"/>
    </location>
</feature>
<feature type="transmembrane region" description="Helical" evidence="8">
    <location>
        <begin position="866"/>
        <end position="885"/>
    </location>
</feature>
<feature type="transmembrane region" description="Helical" evidence="8">
    <location>
        <begin position="1191"/>
        <end position="1210"/>
    </location>
</feature>
<evidence type="ECO:0008006" key="13">
    <source>
        <dbReference type="Google" id="ProtNLM"/>
    </source>
</evidence>
<dbReference type="PANTHER" id="PTHR23503:SF8">
    <property type="entry name" value="FACILITATED GLUCOSE TRANSPORTER PROTEIN 1"/>
    <property type="match status" value="1"/>
</dbReference>
<keyword evidence="2" id="KW-0813">Transport</keyword>
<evidence type="ECO:0000313" key="12">
    <source>
        <dbReference type="Proteomes" id="UP000266861"/>
    </source>
</evidence>
<keyword evidence="12" id="KW-1185">Reference proteome</keyword>
<feature type="transmembrane region" description="Helical" evidence="8">
    <location>
        <begin position="954"/>
        <end position="982"/>
    </location>
</feature>
<feature type="transmembrane region" description="Helical" evidence="8">
    <location>
        <begin position="1222"/>
        <end position="1240"/>
    </location>
</feature>
<dbReference type="GO" id="GO:0004672">
    <property type="term" value="F:protein kinase activity"/>
    <property type="evidence" value="ECO:0007669"/>
    <property type="project" value="InterPro"/>
</dbReference>
<protein>
    <recommendedName>
        <fullName evidence="13">Major facilitator superfamily (MFS) profile domain-containing protein</fullName>
    </recommendedName>
</protein>
<comment type="subcellular location">
    <subcellularLocation>
        <location evidence="1">Membrane</location>
        <topology evidence="1">Multi-pass membrane protein</topology>
    </subcellularLocation>
</comment>
<evidence type="ECO:0000259" key="10">
    <source>
        <dbReference type="PROSITE" id="PS50850"/>
    </source>
</evidence>
<dbReference type="PROSITE" id="PS50011">
    <property type="entry name" value="PROTEIN_KINASE_DOM"/>
    <property type="match status" value="1"/>
</dbReference>
<dbReference type="Gene3D" id="1.10.510.10">
    <property type="entry name" value="Transferase(Phosphotransferase) domain 1"/>
    <property type="match status" value="1"/>
</dbReference>
<feature type="coiled-coil region" evidence="6">
    <location>
        <begin position="278"/>
        <end position="316"/>
    </location>
</feature>
<dbReference type="InterPro" id="IPR011009">
    <property type="entry name" value="Kinase-like_dom_sf"/>
</dbReference>
<dbReference type="PROSITE" id="PS50850">
    <property type="entry name" value="MFS"/>
    <property type="match status" value="1"/>
</dbReference>
<dbReference type="OrthoDB" id="4540492at2759"/>
<keyword evidence="5 8" id="KW-0472">Membrane</keyword>
<evidence type="ECO:0000259" key="9">
    <source>
        <dbReference type="PROSITE" id="PS50011"/>
    </source>
</evidence>
<feature type="transmembrane region" description="Helical" evidence="8">
    <location>
        <begin position="1027"/>
        <end position="1049"/>
    </location>
</feature>
<comment type="caution">
    <text evidence="11">The sequence shown here is derived from an EMBL/GenBank/DDBJ whole genome shotgun (WGS) entry which is preliminary data.</text>
</comment>
<proteinExistence type="predicted"/>
<feature type="transmembrane region" description="Helical" evidence="8">
    <location>
        <begin position="1247"/>
        <end position="1271"/>
    </location>
</feature>
<evidence type="ECO:0000256" key="2">
    <source>
        <dbReference type="ARBA" id="ARBA00022448"/>
    </source>
</evidence>
<feature type="domain" description="Protein kinase" evidence="9">
    <location>
        <begin position="20"/>
        <end position="289"/>
    </location>
</feature>
<evidence type="ECO:0000256" key="3">
    <source>
        <dbReference type="ARBA" id="ARBA00022692"/>
    </source>
</evidence>
<feature type="transmembrane region" description="Helical" evidence="8">
    <location>
        <begin position="925"/>
        <end position="948"/>
    </location>
</feature>
<evidence type="ECO:0000256" key="6">
    <source>
        <dbReference type="SAM" id="Coils"/>
    </source>
</evidence>
<accession>A0A397J5M1</accession>
<dbReference type="STRING" id="1348612.A0A397J5M1"/>
<feature type="transmembrane region" description="Helical" evidence="8">
    <location>
        <begin position="1283"/>
        <end position="1306"/>
    </location>
</feature>
<dbReference type="Gene3D" id="1.20.1250.20">
    <property type="entry name" value="MFS general substrate transporter like domains"/>
    <property type="match status" value="3"/>
</dbReference>